<dbReference type="InterPro" id="IPR011333">
    <property type="entry name" value="SKP1/BTB/POZ_sf"/>
</dbReference>
<feature type="region of interest" description="Disordered" evidence="1">
    <location>
        <begin position="272"/>
        <end position="338"/>
    </location>
</feature>
<dbReference type="SUPFAM" id="SSF54695">
    <property type="entry name" value="POZ domain"/>
    <property type="match status" value="1"/>
</dbReference>
<reference evidence="3 4" key="1">
    <citation type="submission" date="2019-07" db="EMBL/GenBank/DDBJ databases">
        <title>Draft genome assembly of a fouling barnacle, Amphibalanus amphitrite (Darwin, 1854): The first reference genome for Thecostraca.</title>
        <authorList>
            <person name="Kim W."/>
        </authorList>
    </citation>
    <scope>NUCLEOTIDE SEQUENCE [LARGE SCALE GENOMIC DNA]</scope>
    <source>
        <strain evidence="3">SNU_AA5</strain>
        <tissue evidence="3">Soma without cirri and trophi</tissue>
    </source>
</reference>
<keyword evidence="4" id="KW-1185">Reference proteome</keyword>
<dbReference type="PANTHER" id="PTHR24410">
    <property type="entry name" value="HL07962P-RELATED"/>
    <property type="match status" value="1"/>
</dbReference>
<proteinExistence type="predicted"/>
<evidence type="ECO:0000256" key="1">
    <source>
        <dbReference type="SAM" id="MobiDB-lite"/>
    </source>
</evidence>
<sequence length="338" mass="38140">MIDARPTMAEALAEEPDYNIFENKTGLAEDLKFLASMPELCDVTFLVGDTREPVCAVRAVLASRSRVFHKMFYSSSSPQRKKDQPQKENKLRLFLKRSSEPLLNIQNPTEKPNQSQHQTLIIEEFEPDVFRQLIEYVHTGCVTLQPRTLLERYIQYKCTKSMVQKVLEFVDMHGNEVLSLGSFTLLPQHVVRLILVRELNADELTKFQAALMWSKKYCDNSNLDLGEVISTFLEYIQFHKVPATILMKDIRPLGIVPDHIIMNALAYQADPSSVEPCSSRLSPKRARRLPVQSSLDPYGSSTTLSSSTSSDINSDRHSSDGKHSSEGGYTGSPLGRIS</sequence>
<dbReference type="OrthoDB" id="6359816at2759"/>
<name>A0A6A4X984_AMPAM</name>
<dbReference type="SMART" id="SM00875">
    <property type="entry name" value="BACK"/>
    <property type="match status" value="1"/>
</dbReference>
<comment type="caution">
    <text evidence="3">The sequence shown here is derived from an EMBL/GenBank/DDBJ whole genome shotgun (WGS) entry which is preliminary data.</text>
</comment>
<dbReference type="PANTHER" id="PTHR24410:SF46">
    <property type="entry name" value="SERINE-ENRICHED PROTEIN"/>
    <property type="match status" value="1"/>
</dbReference>
<protein>
    <submittedName>
        <fullName evidence="3">Serine-enriched protein</fullName>
    </submittedName>
</protein>
<dbReference type="AlphaFoldDB" id="A0A6A4X984"/>
<dbReference type="Proteomes" id="UP000440578">
    <property type="component" value="Unassembled WGS sequence"/>
</dbReference>
<dbReference type="CDD" id="cd18507">
    <property type="entry name" value="BACK_GPRS_like"/>
    <property type="match status" value="1"/>
</dbReference>
<evidence type="ECO:0000259" key="2">
    <source>
        <dbReference type="PROSITE" id="PS50097"/>
    </source>
</evidence>
<accession>A0A6A4X984</accession>
<evidence type="ECO:0000313" key="3">
    <source>
        <dbReference type="EMBL" id="KAF0310981.1"/>
    </source>
</evidence>
<dbReference type="Gene3D" id="3.30.710.10">
    <property type="entry name" value="Potassium Channel Kv1.1, Chain A"/>
    <property type="match status" value="1"/>
</dbReference>
<dbReference type="InterPro" id="IPR051481">
    <property type="entry name" value="BTB-POZ/Galectin-3-binding"/>
</dbReference>
<dbReference type="InterPro" id="IPR011705">
    <property type="entry name" value="BACK"/>
</dbReference>
<evidence type="ECO:0000313" key="4">
    <source>
        <dbReference type="Proteomes" id="UP000440578"/>
    </source>
</evidence>
<organism evidence="3 4">
    <name type="scientific">Amphibalanus amphitrite</name>
    <name type="common">Striped barnacle</name>
    <name type="synonym">Balanus amphitrite</name>
    <dbReference type="NCBI Taxonomy" id="1232801"/>
    <lineage>
        <taxon>Eukaryota</taxon>
        <taxon>Metazoa</taxon>
        <taxon>Ecdysozoa</taxon>
        <taxon>Arthropoda</taxon>
        <taxon>Crustacea</taxon>
        <taxon>Multicrustacea</taxon>
        <taxon>Cirripedia</taxon>
        <taxon>Thoracica</taxon>
        <taxon>Thoracicalcarea</taxon>
        <taxon>Balanomorpha</taxon>
        <taxon>Balanoidea</taxon>
        <taxon>Balanidae</taxon>
        <taxon>Amphibalaninae</taxon>
        <taxon>Amphibalanus</taxon>
    </lineage>
</organism>
<dbReference type="Pfam" id="PF00651">
    <property type="entry name" value="BTB"/>
    <property type="match status" value="1"/>
</dbReference>
<dbReference type="SMART" id="SM00225">
    <property type="entry name" value="BTB"/>
    <property type="match status" value="1"/>
</dbReference>
<gene>
    <name evidence="3" type="primary">gprs_3</name>
    <name evidence="3" type="ORF">FJT64_018139</name>
</gene>
<feature type="compositionally biased region" description="Low complexity" evidence="1">
    <location>
        <begin position="300"/>
        <end position="312"/>
    </location>
</feature>
<dbReference type="EMBL" id="VIIS01000274">
    <property type="protein sequence ID" value="KAF0310981.1"/>
    <property type="molecule type" value="Genomic_DNA"/>
</dbReference>
<feature type="compositionally biased region" description="Basic and acidic residues" evidence="1">
    <location>
        <begin position="313"/>
        <end position="325"/>
    </location>
</feature>
<dbReference type="PROSITE" id="PS50097">
    <property type="entry name" value="BTB"/>
    <property type="match status" value="1"/>
</dbReference>
<feature type="domain" description="BTB" evidence="2">
    <location>
        <begin position="41"/>
        <end position="146"/>
    </location>
</feature>
<dbReference type="InterPro" id="IPR000210">
    <property type="entry name" value="BTB/POZ_dom"/>
</dbReference>